<organism evidence="9 10">
    <name type="scientific">Leptothoe spongobia TAU-MAC 1115</name>
    <dbReference type="NCBI Taxonomy" id="1967444"/>
    <lineage>
        <taxon>Bacteria</taxon>
        <taxon>Bacillati</taxon>
        <taxon>Cyanobacteriota</taxon>
        <taxon>Cyanophyceae</taxon>
        <taxon>Nodosilineales</taxon>
        <taxon>Cymatolegaceae</taxon>
        <taxon>Leptothoe</taxon>
        <taxon>Leptothoe spongobia</taxon>
    </lineage>
</organism>
<comment type="caution">
    <text evidence="9">The sequence shown here is derived from an EMBL/GenBank/DDBJ whole genome shotgun (WGS) entry which is preliminary data.</text>
</comment>
<evidence type="ECO:0000313" key="9">
    <source>
        <dbReference type="EMBL" id="MBT9314698.1"/>
    </source>
</evidence>
<feature type="domain" description="ABC3 transporter permease C-terminal" evidence="8">
    <location>
        <begin position="269"/>
        <end position="375"/>
    </location>
</feature>
<dbReference type="AlphaFoldDB" id="A0A947GHG0"/>
<feature type="transmembrane region" description="Helical" evidence="7">
    <location>
        <begin position="317"/>
        <end position="335"/>
    </location>
</feature>
<accession>A0A947GHG0</accession>
<keyword evidence="6 7" id="KW-0472">Membrane</keyword>
<protein>
    <submittedName>
        <fullName evidence="9">FtsX-like permease family protein</fullName>
    </submittedName>
</protein>
<feature type="transmembrane region" description="Helical" evidence="7">
    <location>
        <begin position="260"/>
        <end position="284"/>
    </location>
</feature>
<evidence type="ECO:0000256" key="4">
    <source>
        <dbReference type="ARBA" id="ARBA00022692"/>
    </source>
</evidence>
<proteinExistence type="predicted"/>
<dbReference type="EMBL" id="JADOES010000006">
    <property type="protein sequence ID" value="MBT9314698.1"/>
    <property type="molecule type" value="Genomic_DNA"/>
</dbReference>
<evidence type="ECO:0000313" key="10">
    <source>
        <dbReference type="Proteomes" id="UP000717364"/>
    </source>
</evidence>
<evidence type="ECO:0000256" key="7">
    <source>
        <dbReference type="SAM" id="Phobius"/>
    </source>
</evidence>
<evidence type="ECO:0000256" key="1">
    <source>
        <dbReference type="ARBA" id="ARBA00004651"/>
    </source>
</evidence>
<dbReference type="PANTHER" id="PTHR43738">
    <property type="entry name" value="ABC TRANSPORTER, MEMBRANE PROTEIN"/>
    <property type="match status" value="1"/>
</dbReference>
<comment type="subcellular location">
    <subcellularLocation>
        <location evidence="1">Cell membrane</location>
        <topology evidence="1">Multi-pass membrane protein</topology>
    </subcellularLocation>
</comment>
<dbReference type="Proteomes" id="UP000717364">
    <property type="component" value="Unassembled WGS sequence"/>
</dbReference>
<dbReference type="InterPro" id="IPR005891">
    <property type="entry name" value="DevC"/>
</dbReference>
<dbReference type="InterPro" id="IPR051125">
    <property type="entry name" value="ABC-4/HrtB_transporter"/>
</dbReference>
<keyword evidence="3" id="KW-1003">Cell membrane</keyword>
<evidence type="ECO:0000256" key="6">
    <source>
        <dbReference type="ARBA" id="ARBA00023136"/>
    </source>
</evidence>
<dbReference type="InterPro" id="IPR003838">
    <property type="entry name" value="ABC3_permease_C"/>
</dbReference>
<evidence type="ECO:0000256" key="5">
    <source>
        <dbReference type="ARBA" id="ARBA00022989"/>
    </source>
</evidence>
<reference evidence="9" key="2">
    <citation type="journal article" date="2021" name="Mar. Drugs">
        <title>Genome Reduction and Secondary Metabolism of the Marine Sponge-Associated Cyanobacterium Leptothoe.</title>
        <authorList>
            <person name="Konstantinou D."/>
            <person name="Popin R.V."/>
            <person name="Fewer D.P."/>
            <person name="Sivonen K."/>
            <person name="Gkelis S."/>
        </authorList>
    </citation>
    <scope>NUCLEOTIDE SEQUENCE</scope>
    <source>
        <strain evidence="9">TAU-MAC 1115</strain>
    </source>
</reference>
<reference evidence="9" key="1">
    <citation type="submission" date="2020-11" db="EMBL/GenBank/DDBJ databases">
        <authorList>
            <person name="Konstantinou D."/>
            <person name="Gkelis S."/>
            <person name="Popin R."/>
            <person name="Fewer D."/>
            <person name="Sivonen K."/>
        </authorList>
    </citation>
    <scope>NUCLEOTIDE SEQUENCE</scope>
    <source>
        <strain evidence="9">TAU-MAC 1115</strain>
    </source>
</reference>
<dbReference type="PANTHER" id="PTHR43738:SF1">
    <property type="entry name" value="HEMIN TRANSPORT SYSTEM PERMEASE PROTEIN HRTB-RELATED"/>
    <property type="match status" value="1"/>
</dbReference>
<keyword evidence="5 7" id="KW-1133">Transmembrane helix</keyword>
<evidence type="ECO:0000256" key="2">
    <source>
        <dbReference type="ARBA" id="ARBA00022448"/>
    </source>
</evidence>
<keyword evidence="2" id="KW-0813">Transport</keyword>
<dbReference type="RefSeq" id="WP_215607879.1">
    <property type="nucleotide sequence ID" value="NZ_JADOES010000006.1"/>
</dbReference>
<sequence>MFRKVPVAWLQLTHNRLRLLVALAGISFAVILIFMQMGLRAALFESAVRLHTNLQGEIFLISPRSTALIGMSHFSERRLLQALAFPEVDIVSPIYVDYGQWKNPQTGQTRQIFVTGFEPNDNTLRLSGVIQQTSQLNLSDTVLFDQASRPEFGSVAIQLEQKRHLNTELEGRQISVVGVFKMGASFGADGNVITSNLNFLRIFDHRAKGAIDIGLIRLKPGSDVNSVVHRMRRYLPKDVRVFTKQELIDFEKNYWQTSTAIGFIFDLGVVIGLIVGIVFVYQVLYTDISHHLHEYATLKAMGYNNNYLVSIVFQESFILAILGYMPGFAMTLGIYDLTLKATLLPIQMDISRAFNVQVLTVFMCFIGGFIAIHQVQRSDPADLF</sequence>
<keyword evidence="10" id="KW-1185">Reference proteome</keyword>
<keyword evidence="4 7" id="KW-0812">Transmembrane</keyword>
<dbReference type="NCBIfam" id="TIGR01185">
    <property type="entry name" value="devC"/>
    <property type="match status" value="1"/>
</dbReference>
<dbReference type="PIRSF" id="PIRSF031773">
    <property type="entry name" value="DevC"/>
    <property type="match status" value="1"/>
</dbReference>
<dbReference type="GO" id="GO:0005886">
    <property type="term" value="C:plasma membrane"/>
    <property type="evidence" value="ECO:0007669"/>
    <property type="project" value="UniProtKB-SubCell"/>
</dbReference>
<dbReference type="Pfam" id="PF02687">
    <property type="entry name" value="FtsX"/>
    <property type="match status" value="1"/>
</dbReference>
<name>A0A947GHG0_9CYAN</name>
<feature type="transmembrane region" description="Helical" evidence="7">
    <location>
        <begin position="356"/>
        <end position="375"/>
    </location>
</feature>
<evidence type="ECO:0000259" key="8">
    <source>
        <dbReference type="Pfam" id="PF02687"/>
    </source>
</evidence>
<feature type="transmembrane region" description="Helical" evidence="7">
    <location>
        <begin position="20"/>
        <end position="39"/>
    </location>
</feature>
<gene>
    <name evidence="9" type="ORF">IXB50_04600</name>
</gene>
<evidence type="ECO:0000256" key="3">
    <source>
        <dbReference type="ARBA" id="ARBA00022475"/>
    </source>
</evidence>